<organism evidence="1 2">
    <name type="scientific">Microbacterium hydrocarbonoxydans</name>
    <dbReference type="NCBI Taxonomy" id="273678"/>
    <lineage>
        <taxon>Bacteria</taxon>
        <taxon>Bacillati</taxon>
        <taxon>Actinomycetota</taxon>
        <taxon>Actinomycetes</taxon>
        <taxon>Micrococcales</taxon>
        <taxon>Microbacteriaceae</taxon>
        <taxon>Microbacterium</taxon>
    </lineage>
</organism>
<dbReference type="EMBL" id="JYJB01000003">
    <property type="protein sequence ID" value="KJL49367.1"/>
    <property type="molecule type" value="Genomic_DNA"/>
</dbReference>
<comment type="caution">
    <text evidence="1">The sequence shown here is derived from an EMBL/GenBank/DDBJ whole genome shotgun (WGS) entry which is preliminary data.</text>
</comment>
<dbReference type="STRING" id="273678.RS84_00075"/>
<gene>
    <name evidence="1" type="ORF">RS84_00075</name>
</gene>
<evidence type="ECO:0000313" key="1">
    <source>
        <dbReference type="EMBL" id="KJL49367.1"/>
    </source>
</evidence>
<reference evidence="1 2" key="1">
    <citation type="submission" date="2015-02" db="EMBL/GenBank/DDBJ databases">
        <title>Draft genome sequences of ten Microbacterium spp. with emphasis on heavy metal contaminated environments.</title>
        <authorList>
            <person name="Corretto E."/>
        </authorList>
    </citation>
    <scope>NUCLEOTIDE SEQUENCE [LARGE SCALE GENOMIC DNA]</scope>
    <source>
        <strain evidence="1 2">SA35</strain>
    </source>
</reference>
<name>A0A0M2HRJ6_9MICO</name>
<dbReference type="PATRIC" id="fig|273678.4.peg.69"/>
<dbReference type="Proteomes" id="UP000033900">
    <property type="component" value="Unassembled WGS sequence"/>
</dbReference>
<accession>A0A0M2HRJ6</accession>
<keyword evidence="2" id="KW-1185">Reference proteome</keyword>
<evidence type="ECO:0000313" key="2">
    <source>
        <dbReference type="Proteomes" id="UP000033900"/>
    </source>
</evidence>
<dbReference type="RefSeq" id="WP_152641705.1">
    <property type="nucleotide sequence ID" value="NZ_JYJB01000003.1"/>
</dbReference>
<protein>
    <submittedName>
        <fullName evidence="1">Uncharacterized protein</fullName>
    </submittedName>
</protein>
<sequence>MPRDYFDRDAWTGRLKGYERPTPTMTLRAPLRRARSSGAGAFLGLGSDGNQYWFKVPGNPQGDRVLVNEVIVEEVGRLIGAPVCRRALALVPPSSSRWTDFPVRPSEHPLVAHASLHVPGAVDDDALAYTRRDDNARRQASLLALWDLCVGDDEQWLYDASNSSSIWSYDHGLWFTTGEGDWDTSVLERLADLDGAFRNPPAGLSKEALLQVADRLESLTPDSYVRAMSAVPLEWGASDHDLESMAWFLYYRAPAVAARTRRIAA</sequence>
<dbReference type="OrthoDB" id="4419465at2"/>
<dbReference type="AlphaFoldDB" id="A0A0M2HRJ6"/>
<proteinExistence type="predicted"/>